<gene>
    <name evidence="8" type="ORF">QR297_11085</name>
</gene>
<dbReference type="PANTHER" id="PTHR43124:SF3">
    <property type="entry name" value="CHLORAMPHENICOL EFFLUX PUMP RV0191"/>
    <property type="match status" value="1"/>
</dbReference>
<dbReference type="InterPro" id="IPR036259">
    <property type="entry name" value="MFS_trans_sf"/>
</dbReference>
<dbReference type="Proteomes" id="UP001258940">
    <property type="component" value="Chromosome"/>
</dbReference>
<proteinExistence type="predicted"/>
<feature type="transmembrane region" description="Helical" evidence="6">
    <location>
        <begin position="249"/>
        <end position="268"/>
    </location>
</feature>
<dbReference type="PROSITE" id="PS50850">
    <property type="entry name" value="MFS"/>
    <property type="match status" value="1"/>
</dbReference>
<keyword evidence="5 6" id="KW-0472">Membrane</keyword>
<dbReference type="InterPro" id="IPR020846">
    <property type="entry name" value="MFS_dom"/>
</dbReference>
<keyword evidence="2" id="KW-1003">Cell membrane</keyword>
<evidence type="ECO:0000256" key="2">
    <source>
        <dbReference type="ARBA" id="ARBA00022475"/>
    </source>
</evidence>
<dbReference type="CDD" id="cd17324">
    <property type="entry name" value="MFS_NepI_like"/>
    <property type="match status" value="1"/>
</dbReference>
<feature type="transmembrane region" description="Helical" evidence="6">
    <location>
        <begin position="305"/>
        <end position="322"/>
    </location>
</feature>
<feature type="transmembrane region" description="Helical" evidence="6">
    <location>
        <begin position="20"/>
        <end position="40"/>
    </location>
</feature>
<dbReference type="Gene3D" id="1.20.1250.20">
    <property type="entry name" value="MFS general substrate transporter like domains"/>
    <property type="match status" value="2"/>
</dbReference>
<keyword evidence="3 6" id="KW-0812">Transmembrane</keyword>
<evidence type="ECO:0000256" key="5">
    <source>
        <dbReference type="ARBA" id="ARBA00023136"/>
    </source>
</evidence>
<feature type="transmembrane region" description="Helical" evidence="6">
    <location>
        <begin position="280"/>
        <end position="299"/>
    </location>
</feature>
<dbReference type="EMBL" id="CP127845">
    <property type="protein sequence ID" value="WMY87355.1"/>
    <property type="molecule type" value="Genomic_DNA"/>
</dbReference>
<protein>
    <submittedName>
        <fullName evidence="8">MFS transporter</fullName>
    </submittedName>
</protein>
<evidence type="ECO:0000313" key="8">
    <source>
        <dbReference type="EMBL" id="WMY87355.1"/>
    </source>
</evidence>
<evidence type="ECO:0000256" key="4">
    <source>
        <dbReference type="ARBA" id="ARBA00022989"/>
    </source>
</evidence>
<feature type="transmembrane region" description="Helical" evidence="6">
    <location>
        <begin position="173"/>
        <end position="192"/>
    </location>
</feature>
<evidence type="ECO:0000259" key="7">
    <source>
        <dbReference type="PROSITE" id="PS50850"/>
    </source>
</evidence>
<organism evidence="8 9">
    <name type="scientific">Pseudomonas shirazica</name>
    <dbReference type="NCBI Taxonomy" id="1940636"/>
    <lineage>
        <taxon>Bacteria</taxon>
        <taxon>Pseudomonadati</taxon>
        <taxon>Pseudomonadota</taxon>
        <taxon>Gammaproteobacteria</taxon>
        <taxon>Pseudomonadales</taxon>
        <taxon>Pseudomonadaceae</taxon>
        <taxon>Pseudomonas</taxon>
    </lineage>
</organism>
<name>A0ABY9SVJ3_9PSED</name>
<keyword evidence="9" id="KW-1185">Reference proteome</keyword>
<keyword evidence="4 6" id="KW-1133">Transmembrane helix</keyword>
<comment type="subcellular location">
    <subcellularLocation>
        <location evidence="1">Cell membrane</location>
        <topology evidence="1">Multi-pass membrane protein</topology>
    </subcellularLocation>
</comment>
<evidence type="ECO:0000256" key="6">
    <source>
        <dbReference type="SAM" id="Phobius"/>
    </source>
</evidence>
<feature type="transmembrane region" description="Helical" evidence="6">
    <location>
        <begin position="60"/>
        <end position="80"/>
    </location>
</feature>
<feature type="transmembrane region" description="Helical" evidence="6">
    <location>
        <begin position="213"/>
        <end position="237"/>
    </location>
</feature>
<evidence type="ECO:0000256" key="1">
    <source>
        <dbReference type="ARBA" id="ARBA00004651"/>
    </source>
</evidence>
<dbReference type="SUPFAM" id="SSF103473">
    <property type="entry name" value="MFS general substrate transporter"/>
    <property type="match status" value="1"/>
</dbReference>
<dbReference type="Pfam" id="PF07690">
    <property type="entry name" value="MFS_1"/>
    <property type="match status" value="1"/>
</dbReference>
<feature type="transmembrane region" description="Helical" evidence="6">
    <location>
        <begin position="87"/>
        <end position="111"/>
    </location>
</feature>
<feature type="transmembrane region" description="Helical" evidence="6">
    <location>
        <begin position="142"/>
        <end position="161"/>
    </location>
</feature>
<dbReference type="InterPro" id="IPR050189">
    <property type="entry name" value="MFS_Efflux_Transporters"/>
</dbReference>
<accession>A0ABY9SVJ3</accession>
<feature type="transmembrane region" description="Helical" evidence="6">
    <location>
        <begin position="370"/>
        <end position="387"/>
    </location>
</feature>
<feature type="transmembrane region" description="Helical" evidence="6">
    <location>
        <begin position="343"/>
        <end position="364"/>
    </location>
</feature>
<reference evidence="8 9" key="1">
    <citation type="journal article" date="2023" name="J Bioinform Genom">
        <title>Complete genome sequence of the bacterium Pseudomonas shirazica hy376 from natural waters of algiers.</title>
        <authorList>
            <person name="Haffaressas Y."/>
            <person name="Seghouani N."/>
            <person name="Arzamasceva V.O."/>
            <person name="Tepeeva A.N."/>
            <person name="Vasilenko O.V."/>
        </authorList>
    </citation>
    <scope>NUCLEOTIDE SEQUENCE [LARGE SCALE GENOMIC DNA]</scope>
    <source>
        <strain evidence="8 9">HY376</strain>
    </source>
</reference>
<feature type="transmembrane region" description="Helical" evidence="6">
    <location>
        <begin position="117"/>
        <end position="135"/>
    </location>
</feature>
<evidence type="ECO:0000256" key="3">
    <source>
        <dbReference type="ARBA" id="ARBA00022692"/>
    </source>
</evidence>
<dbReference type="RefSeq" id="WP_170976247.1">
    <property type="nucleotide sequence ID" value="NZ_CP127845.1"/>
</dbReference>
<dbReference type="PANTHER" id="PTHR43124">
    <property type="entry name" value="PURINE EFFLUX PUMP PBUE"/>
    <property type="match status" value="1"/>
</dbReference>
<feature type="domain" description="Major facilitator superfamily (MFS) profile" evidence="7">
    <location>
        <begin position="18"/>
        <end position="392"/>
    </location>
</feature>
<sequence length="394" mass="41222">MSVQELPPLSSKSTVAKMEAAMALGSFAIGTGEFAIMGLMPDIASNLQLSEPQVGHAISAYALGVMVGAPTLAIIGARLLRKHMLLLLMALYALGNLATAFAPSFGGLVAFRFISGLPHGAYFGIAAVVASSMVAKDQRAGAVARVMMGLTVAMLLGNPVATLLGQYFGWRSAFVLVGVIALCTIALVWRYVPQRHDEVRSDPRKELQAFTLPQVWMALGIASIGFAGMFCVFSYLAPTMLQVTQVSPQWIPFGLAAFGVGGIVGNIAGGKLFDRLQFRAVGLVLVWSIAVLLFFSFAAQALWSLLLGIGLVGTMIALAAPLQIRLMDIAHEAPSLAAASNHAAFNLANALGPWLGGMAITAGMGWTSTGYIGAATALVGLGIYLVARRMKGGH</sequence>
<evidence type="ECO:0000313" key="9">
    <source>
        <dbReference type="Proteomes" id="UP001258940"/>
    </source>
</evidence>
<dbReference type="InterPro" id="IPR011701">
    <property type="entry name" value="MFS"/>
</dbReference>